<dbReference type="InterPro" id="IPR008991">
    <property type="entry name" value="Translation_prot_SH3-like_sf"/>
</dbReference>
<sequence length="163" mass="18425">MKRNPRVTSSRRKCRKAHFTAPSSVRRVLMSAGLSTELRHKYNMRSIPIRKDDEVQVVRGTFKGREGKVVQVYRRCWIIHVERITREKVNGSTVNVGIHPSKVIVTKLKLDKDHKALLDRKAGAAPPTKLRASLLPTTSPRPPLAPPPPAPLSRRSTRLFTVI</sequence>
<reference evidence="8" key="1">
    <citation type="journal article" date="2009" name="Science">
        <title>The B73 maize genome: complexity, diversity, and dynamics.</title>
        <authorList>
            <person name="Schnable P.S."/>
            <person name="Ware D."/>
            <person name="Fulton R.S."/>
            <person name="Stein J.C."/>
            <person name="Wei F."/>
            <person name="Pasternak S."/>
            <person name="Liang C."/>
            <person name="Zhang J."/>
            <person name="Fulton L."/>
            <person name="Graves T.A."/>
            <person name="Minx P."/>
            <person name="Reily A.D."/>
            <person name="Courtney L."/>
            <person name="Kruchowski S.S."/>
            <person name="Tomlinson C."/>
            <person name="Strong C."/>
            <person name="Delehaunty K."/>
            <person name="Fronick C."/>
            <person name="Courtney B."/>
            <person name="Rock S.M."/>
            <person name="Belter E."/>
            <person name="Du F."/>
            <person name="Kim K."/>
            <person name="Abbott R.M."/>
            <person name="Cotton M."/>
            <person name="Levy A."/>
            <person name="Marchetto P."/>
            <person name="Ochoa K."/>
            <person name="Jackson S.M."/>
            <person name="Gillam B."/>
            <person name="Chen W."/>
            <person name="Yan L."/>
            <person name="Higginbotham J."/>
            <person name="Cardenas M."/>
            <person name="Waligorski J."/>
            <person name="Applebaum E."/>
            <person name="Phelps L."/>
            <person name="Falcone J."/>
            <person name="Kanchi K."/>
            <person name="Thane T."/>
            <person name="Scimone A."/>
            <person name="Thane N."/>
            <person name="Henke J."/>
            <person name="Wang T."/>
            <person name="Ruppert J."/>
            <person name="Shah N."/>
            <person name="Rotter K."/>
            <person name="Hodges J."/>
            <person name="Ingenthron E."/>
            <person name="Cordes M."/>
            <person name="Kohlberg S."/>
            <person name="Sgro J."/>
            <person name="Delgado B."/>
            <person name="Mead K."/>
            <person name="Chinwalla A."/>
            <person name="Leonard S."/>
            <person name="Crouse K."/>
            <person name="Collura K."/>
            <person name="Kudrna D."/>
            <person name="Currie J."/>
            <person name="He R."/>
            <person name="Angelova A."/>
            <person name="Rajasekar S."/>
            <person name="Mueller T."/>
            <person name="Lomeli R."/>
            <person name="Scara G."/>
            <person name="Ko A."/>
            <person name="Delaney K."/>
            <person name="Wissotski M."/>
            <person name="Lopez G."/>
            <person name="Campos D."/>
            <person name="Braidotti M."/>
            <person name="Ashley E."/>
            <person name="Golser W."/>
            <person name="Kim H."/>
            <person name="Lee S."/>
            <person name="Lin J."/>
            <person name="Dujmic Z."/>
            <person name="Kim W."/>
            <person name="Talag J."/>
            <person name="Zuccolo A."/>
            <person name="Fan C."/>
            <person name="Sebastian A."/>
            <person name="Kramer M."/>
            <person name="Spiegel L."/>
            <person name="Nascimento L."/>
            <person name="Zutavern T."/>
            <person name="Miller B."/>
            <person name="Ambroise C."/>
            <person name="Muller S."/>
            <person name="Spooner W."/>
            <person name="Narechania A."/>
            <person name="Ren L."/>
            <person name="Wei S."/>
            <person name="Kumari S."/>
            <person name="Faga B."/>
            <person name="Levy M.J."/>
            <person name="McMahan L."/>
            <person name="Van Buren P."/>
            <person name="Vaughn M.W."/>
            <person name="Ying K."/>
            <person name="Yeh C.-T."/>
            <person name="Emrich S.J."/>
            <person name="Jia Y."/>
            <person name="Kalyanaraman A."/>
            <person name="Hsia A.-P."/>
            <person name="Barbazuk W.B."/>
            <person name="Baucom R.S."/>
            <person name="Brutnell T.P."/>
            <person name="Carpita N.C."/>
            <person name="Chaparro C."/>
            <person name="Chia J.-M."/>
            <person name="Deragon J.-M."/>
            <person name="Estill J.C."/>
            <person name="Fu Y."/>
            <person name="Jeddeloh J.A."/>
            <person name="Han Y."/>
            <person name="Lee H."/>
            <person name="Li P."/>
            <person name="Lisch D.R."/>
            <person name="Liu S."/>
            <person name="Liu Z."/>
            <person name="Nagel D.H."/>
            <person name="McCann M.C."/>
            <person name="SanMiguel P."/>
            <person name="Myers A.M."/>
            <person name="Nettleton D."/>
            <person name="Nguyen J."/>
            <person name="Penning B.W."/>
            <person name="Ponnala L."/>
            <person name="Schneider K.L."/>
            <person name="Schwartz D.C."/>
            <person name="Sharma A."/>
            <person name="Soderlund C."/>
            <person name="Springer N.M."/>
            <person name="Sun Q."/>
            <person name="Wang H."/>
            <person name="Waterman M."/>
            <person name="Westerman R."/>
            <person name="Wolfgruber T.K."/>
            <person name="Yang L."/>
            <person name="Yu Y."/>
            <person name="Zhang L."/>
            <person name="Zhou S."/>
            <person name="Zhu Q."/>
            <person name="Bennetzen J.L."/>
            <person name="Dawe R.K."/>
            <person name="Jiang J."/>
            <person name="Jiang N."/>
            <person name="Presting G.G."/>
            <person name="Wessler S.R."/>
            <person name="Aluru S."/>
            <person name="Martienssen R.A."/>
            <person name="Clifton S.W."/>
            <person name="McCombie W.R."/>
            <person name="Wing R.A."/>
            <person name="Wilson R.K."/>
        </authorList>
    </citation>
    <scope>NUCLEOTIDE SEQUENCE [LARGE SCALE GENOMIC DNA]</scope>
    <source>
        <strain evidence="8">cv. B73</strain>
    </source>
</reference>
<dbReference type="InterPro" id="IPR014722">
    <property type="entry name" value="Rib_uL2_dom2"/>
</dbReference>
<dbReference type="NCBIfam" id="TIGR01080">
    <property type="entry name" value="rplX_A_E"/>
    <property type="match status" value="1"/>
</dbReference>
<evidence type="ECO:0000256" key="1">
    <source>
        <dbReference type="ARBA" id="ARBA00010618"/>
    </source>
</evidence>
<dbReference type="InterPro" id="IPR041988">
    <property type="entry name" value="Ribosomal_uL24_KOW"/>
</dbReference>
<protein>
    <submittedName>
        <fullName evidence="6">60S ribosomal protein L26-1</fullName>
    </submittedName>
</protein>
<reference evidence="6" key="2">
    <citation type="submission" date="2015-12" db="EMBL/GenBank/DDBJ databases">
        <title>Update maize B73 reference genome by single molecule sequencing technologies.</title>
        <authorList>
            <consortium name="Maize Genome Sequencing Project"/>
            <person name="Ware D."/>
        </authorList>
    </citation>
    <scope>NUCLEOTIDE SEQUENCE</scope>
    <source>
        <tissue evidence="6">Seedling</tissue>
    </source>
</reference>
<dbReference type="PROSITE" id="PS01108">
    <property type="entry name" value="RIBOSOMAL_L24"/>
    <property type="match status" value="1"/>
</dbReference>
<dbReference type="GO" id="GO:0003735">
    <property type="term" value="F:structural constituent of ribosome"/>
    <property type="evidence" value="ECO:0000318"/>
    <property type="project" value="GO_Central"/>
</dbReference>
<dbReference type="OMA" id="WIIHVER"/>
<dbReference type="SUPFAM" id="SSF50104">
    <property type="entry name" value="Translation proteins SH3-like domain"/>
    <property type="match status" value="1"/>
</dbReference>
<gene>
    <name evidence="6" type="ORF">ZEAMMB73_Zm00001d049904</name>
</gene>
<dbReference type="GO" id="GO:0003723">
    <property type="term" value="F:RNA binding"/>
    <property type="evidence" value="ECO:0000318"/>
    <property type="project" value="GO_Central"/>
</dbReference>
<comment type="similarity">
    <text evidence="1">Belongs to the universal ribosomal protein uL24 family.</text>
</comment>
<evidence type="ECO:0000256" key="2">
    <source>
        <dbReference type="ARBA" id="ARBA00022980"/>
    </source>
</evidence>
<dbReference type="GO" id="GO:0042273">
    <property type="term" value="P:ribosomal large subunit biogenesis"/>
    <property type="evidence" value="ECO:0000318"/>
    <property type="project" value="GO_Central"/>
</dbReference>
<evidence type="ECO:0000259" key="5">
    <source>
        <dbReference type="SMART" id="SM00739"/>
    </source>
</evidence>
<dbReference type="AlphaFoldDB" id="K7TYB0"/>
<dbReference type="EnsemblPlants" id="Zm00001eb175750_T001">
    <property type="protein sequence ID" value="Zm00001eb175750_P001"/>
    <property type="gene ID" value="Zm00001eb175750"/>
</dbReference>
<dbReference type="Gene3D" id="2.30.30.30">
    <property type="match status" value="1"/>
</dbReference>
<dbReference type="GO" id="GO:0002181">
    <property type="term" value="P:cytoplasmic translation"/>
    <property type="evidence" value="ECO:0000318"/>
    <property type="project" value="GO_Central"/>
</dbReference>
<organism evidence="6">
    <name type="scientific">Zea mays</name>
    <name type="common">Maize</name>
    <dbReference type="NCBI Taxonomy" id="4577"/>
    <lineage>
        <taxon>Eukaryota</taxon>
        <taxon>Viridiplantae</taxon>
        <taxon>Streptophyta</taxon>
        <taxon>Embryophyta</taxon>
        <taxon>Tracheophyta</taxon>
        <taxon>Spermatophyta</taxon>
        <taxon>Magnoliopsida</taxon>
        <taxon>Liliopsida</taxon>
        <taxon>Poales</taxon>
        <taxon>Poaceae</taxon>
        <taxon>PACMAD clade</taxon>
        <taxon>Panicoideae</taxon>
        <taxon>Andropogonodae</taxon>
        <taxon>Andropogoneae</taxon>
        <taxon>Tripsacinae</taxon>
        <taxon>Zea</taxon>
    </lineage>
</organism>
<dbReference type="EMBL" id="CM000780">
    <property type="protein sequence ID" value="AQK51557.1"/>
    <property type="molecule type" value="Genomic_DNA"/>
</dbReference>
<dbReference type="InterPro" id="IPR005825">
    <property type="entry name" value="Ribosomal_uL24_CS"/>
</dbReference>
<dbReference type="Gramene" id="Zm00001eb175750_T001">
    <property type="protein sequence ID" value="Zm00001eb175750_P001"/>
    <property type="gene ID" value="Zm00001eb175750"/>
</dbReference>
<feature type="region of interest" description="Disordered" evidence="4">
    <location>
        <begin position="119"/>
        <end position="156"/>
    </location>
</feature>
<name>K7TYB0_MAIZE</name>
<dbReference type="SMR" id="K7TYB0"/>
<evidence type="ECO:0000313" key="6">
    <source>
        <dbReference type="EMBL" id="AQK51557.1"/>
    </source>
</evidence>
<reference evidence="7" key="3">
    <citation type="submission" date="2019-07" db="EMBL/GenBank/DDBJ databases">
        <authorList>
            <person name="Seetharam A."/>
            <person name="Woodhouse M."/>
            <person name="Cannon E."/>
        </authorList>
    </citation>
    <scope>NUCLEOTIDE SEQUENCE [LARGE SCALE GENOMIC DNA]</scope>
    <source>
        <strain evidence="7">cv. B73</strain>
    </source>
</reference>
<dbReference type="PANTHER" id="PTHR11143">
    <property type="entry name" value="60S RIBOSOMAL PROTEIN L26 FAMILY MEMBER"/>
    <property type="match status" value="1"/>
</dbReference>
<feature type="domain" description="KOW" evidence="5">
    <location>
        <begin position="48"/>
        <end position="75"/>
    </location>
</feature>
<dbReference type="HOGENOM" id="CLU_093240_0_1_1"/>
<evidence type="ECO:0000256" key="3">
    <source>
        <dbReference type="ARBA" id="ARBA00023274"/>
    </source>
</evidence>
<dbReference type="Pfam" id="PF16906">
    <property type="entry name" value="Ribosomal_L26"/>
    <property type="match status" value="1"/>
</dbReference>
<evidence type="ECO:0000256" key="4">
    <source>
        <dbReference type="SAM" id="MobiDB-lite"/>
    </source>
</evidence>
<dbReference type="FunFam" id="2.30.30.30:FF:000009">
    <property type="entry name" value="60S ribosomal protein L26"/>
    <property type="match status" value="1"/>
</dbReference>
<dbReference type="CDD" id="cd06089">
    <property type="entry name" value="KOW_RPL26"/>
    <property type="match status" value="1"/>
</dbReference>
<keyword evidence="2 6" id="KW-0689">Ribosomal protein</keyword>
<dbReference type="Proteomes" id="UP000007305">
    <property type="component" value="Chromosome 4"/>
</dbReference>
<proteinExistence type="inferred from homology"/>
<dbReference type="eggNOG" id="KOG3401">
    <property type="taxonomic scope" value="Eukaryota"/>
</dbReference>
<reference evidence="7" key="4">
    <citation type="submission" date="2021-05" db="UniProtKB">
        <authorList>
            <consortium name="EnsemblPlants"/>
        </authorList>
    </citation>
    <scope>IDENTIFICATION</scope>
    <source>
        <strain evidence="7">cv. B73</strain>
    </source>
</reference>
<dbReference type="GO" id="GO:0022625">
    <property type="term" value="C:cytosolic large ribosomal subunit"/>
    <property type="evidence" value="ECO:0000318"/>
    <property type="project" value="GO_Central"/>
</dbReference>
<evidence type="ECO:0000313" key="8">
    <source>
        <dbReference type="Proteomes" id="UP000007305"/>
    </source>
</evidence>
<dbReference type="Pfam" id="PF00467">
    <property type="entry name" value="KOW"/>
    <property type="match status" value="1"/>
</dbReference>
<dbReference type="STRING" id="4577.K7TYB0"/>
<keyword evidence="8" id="KW-1185">Reference proteome</keyword>
<dbReference type="PaxDb" id="4577-GRMZM2G315088_P01"/>
<dbReference type="ExpressionAtlas" id="K7TYB0">
    <property type="expression patterns" value="baseline"/>
</dbReference>
<evidence type="ECO:0000313" key="7">
    <source>
        <dbReference type="EnsemblPlants" id="Zm00001eb175750_P001"/>
    </source>
</evidence>
<dbReference type="SMART" id="SM00739">
    <property type="entry name" value="KOW"/>
    <property type="match status" value="1"/>
</dbReference>
<accession>K7TYB0</accession>
<dbReference type="InterPro" id="IPR005756">
    <property type="entry name" value="Ribosomal_uL24_euk/arc"/>
</dbReference>
<dbReference type="InterPro" id="IPR005824">
    <property type="entry name" value="KOW"/>
</dbReference>
<feature type="compositionally biased region" description="Pro residues" evidence="4">
    <location>
        <begin position="139"/>
        <end position="151"/>
    </location>
</feature>
<keyword evidence="3" id="KW-0687">Ribonucleoprotein</keyword>